<accession>A0A1G7WF69</accession>
<reference evidence="1 2" key="1">
    <citation type="submission" date="2016-10" db="EMBL/GenBank/DDBJ databases">
        <authorList>
            <person name="de Groot N.N."/>
        </authorList>
    </citation>
    <scope>NUCLEOTIDE SEQUENCE [LARGE SCALE GENOMIC DNA]</scope>
    <source>
        <strain evidence="1 2">CPCC 201354</strain>
    </source>
</reference>
<evidence type="ECO:0000313" key="1">
    <source>
        <dbReference type="EMBL" id="SDG70695.1"/>
    </source>
</evidence>
<name>A0A1G7WF69_9ACTN</name>
<gene>
    <name evidence="1" type="ORF">SAMN05421505_1074</name>
</gene>
<dbReference type="AlphaFoldDB" id="A0A1G7WF69"/>
<dbReference type="EMBL" id="FNCN01000007">
    <property type="protein sequence ID" value="SDG70695.1"/>
    <property type="molecule type" value="Genomic_DNA"/>
</dbReference>
<keyword evidence="2" id="KW-1185">Reference proteome</keyword>
<organism evidence="1 2">
    <name type="scientific">Sinosporangium album</name>
    <dbReference type="NCBI Taxonomy" id="504805"/>
    <lineage>
        <taxon>Bacteria</taxon>
        <taxon>Bacillati</taxon>
        <taxon>Actinomycetota</taxon>
        <taxon>Actinomycetes</taxon>
        <taxon>Streptosporangiales</taxon>
        <taxon>Streptosporangiaceae</taxon>
        <taxon>Sinosporangium</taxon>
    </lineage>
</organism>
<protein>
    <submittedName>
        <fullName evidence="1">Uncharacterized protein</fullName>
    </submittedName>
</protein>
<proteinExistence type="predicted"/>
<sequence length="575" mass="63082">MRGRLIQHVAIIRFDERRTDARLHHIGLRCRLRLRLRCRLVRRCRFRPGGLAFSGFPDLSRSSLVAIGRFARRFDHRVSSRDLVIRSLLARSLLPCDRLLTGLQGVVLLKLSVQIGQVVELDVLTVRNQPGVRRVPLRADFFLGILGIFDVFDVVDRGAGKLRVALGRIGLAFFVEVDGPLKPLDRGGLVAGVSESVGVGEGQPRGPRLRTCVTQFGKTLQRDHSGVELPQIPASARFDDRQLDPAFAIEPFRLTRPNQIESPLRTAEATLTIRHDRQIRIGARHAPRRTQVAQSLGVLPRPICRDARNLADDPDAGRETTCDLGMLVRGFDVVAGKSPFRRDHVLSHQFRKLQRKGTQPVEHLAVEFVRGDVGLKLGQPLARGIRTFLRTLRLAIPAPRTALLLPERPTVAVTRAVRPIATGVPITIGPLSRGVAVAVRPVPTRPIPIRTTLPPRIAITLTITEPATAIPITRPERTIATTETTTRITITGITITGITITGITIARITIARITIARITIARITERTIPTIIGAIRTIAPVTEAPPVAIAPAPVRTIATAFVSSVLETARTVTTT</sequence>
<evidence type="ECO:0000313" key="2">
    <source>
        <dbReference type="Proteomes" id="UP000198923"/>
    </source>
</evidence>
<dbReference type="Proteomes" id="UP000198923">
    <property type="component" value="Unassembled WGS sequence"/>
</dbReference>
<dbReference type="STRING" id="504805.SAMN05421505_1074"/>